<feature type="domain" description="HTH araC/xylS-type" evidence="14">
    <location>
        <begin position="1253"/>
        <end position="1352"/>
    </location>
</feature>
<dbReference type="InterPro" id="IPR018060">
    <property type="entry name" value="HTH_AraC"/>
</dbReference>
<dbReference type="InterPro" id="IPR001789">
    <property type="entry name" value="Sig_transdc_resp-reg_receiver"/>
</dbReference>
<dbReference type="PANTHER" id="PTHR43547">
    <property type="entry name" value="TWO-COMPONENT HISTIDINE KINASE"/>
    <property type="match status" value="1"/>
</dbReference>
<dbReference type="InterPro" id="IPR036097">
    <property type="entry name" value="HisK_dim/P_sf"/>
</dbReference>
<keyword evidence="13" id="KW-1133">Transmembrane helix</keyword>
<dbReference type="SMART" id="SM00448">
    <property type="entry name" value="REC"/>
    <property type="match status" value="1"/>
</dbReference>
<evidence type="ECO:0000256" key="11">
    <source>
        <dbReference type="ARBA" id="ARBA00023163"/>
    </source>
</evidence>
<dbReference type="InterPro" id="IPR011123">
    <property type="entry name" value="Y_Y_Y"/>
</dbReference>
<dbReference type="Gene3D" id="1.10.287.130">
    <property type="match status" value="1"/>
</dbReference>
<dbReference type="Gene3D" id="2.60.40.10">
    <property type="entry name" value="Immunoglobulins"/>
    <property type="match status" value="1"/>
</dbReference>
<feature type="domain" description="Response regulatory" evidence="16">
    <location>
        <begin position="1106"/>
        <end position="1221"/>
    </location>
</feature>
<comment type="catalytic activity">
    <reaction evidence="1">
        <text>ATP + protein L-histidine = ADP + protein N-phospho-L-histidine.</text>
        <dbReference type="EC" id="2.7.13.3"/>
    </reaction>
</comment>
<dbReference type="PROSITE" id="PS00041">
    <property type="entry name" value="HTH_ARAC_FAMILY_1"/>
    <property type="match status" value="1"/>
</dbReference>
<evidence type="ECO:0000256" key="10">
    <source>
        <dbReference type="ARBA" id="ARBA00023125"/>
    </source>
</evidence>
<evidence type="ECO:0000256" key="6">
    <source>
        <dbReference type="ARBA" id="ARBA00022777"/>
    </source>
</evidence>
<keyword evidence="13" id="KW-0812">Transmembrane</keyword>
<dbReference type="Gene3D" id="1.10.10.60">
    <property type="entry name" value="Homeodomain-like"/>
    <property type="match status" value="2"/>
</dbReference>
<dbReference type="PROSITE" id="PS50109">
    <property type="entry name" value="HIS_KIN"/>
    <property type="match status" value="1"/>
</dbReference>
<dbReference type="EC" id="2.7.13.3" evidence="2"/>
<name>A0A1S1YTY0_FLAPC</name>
<keyword evidence="9" id="KW-0805">Transcription regulation</keyword>
<dbReference type="InterPro" id="IPR011006">
    <property type="entry name" value="CheY-like_superfamily"/>
</dbReference>
<dbReference type="SUPFAM" id="SSF50998">
    <property type="entry name" value="Quinoprotein alcohol dehydrogenase-like"/>
    <property type="match status" value="1"/>
</dbReference>
<dbReference type="InterPro" id="IPR015943">
    <property type="entry name" value="WD40/YVTN_repeat-like_dom_sf"/>
</dbReference>
<evidence type="ECO:0000256" key="2">
    <source>
        <dbReference type="ARBA" id="ARBA00012438"/>
    </source>
</evidence>
<dbReference type="InterPro" id="IPR003661">
    <property type="entry name" value="HisK_dim/P_dom"/>
</dbReference>
<dbReference type="PROSITE" id="PS50110">
    <property type="entry name" value="RESPONSE_REGULATORY"/>
    <property type="match status" value="1"/>
</dbReference>
<dbReference type="InterPro" id="IPR036890">
    <property type="entry name" value="HATPase_C_sf"/>
</dbReference>
<evidence type="ECO:0000256" key="1">
    <source>
        <dbReference type="ARBA" id="ARBA00000085"/>
    </source>
</evidence>
<protein>
    <recommendedName>
        <fullName evidence="2">histidine kinase</fullName>
        <ecNumber evidence="2">2.7.13.3</ecNumber>
    </recommendedName>
</protein>
<keyword evidence="3 12" id="KW-0597">Phosphoprotein</keyword>
<dbReference type="Gene3D" id="3.30.565.10">
    <property type="entry name" value="Histidine kinase-like ATPase, C-terminal domain"/>
    <property type="match status" value="1"/>
</dbReference>
<evidence type="ECO:0000256" key="8">
    <source>
        <dbReference type="ARBA" id="ARBA00023012"/>
    </source>
</evidence>
<evidence type="ECO:0000259" key="14">
    <source>
        <dbReference type="PROSITE" id="PS01124"/>
    </source>
</evidence>
<dbReference type="PRINTS" id="PR00344">
    <property type="entry name" value="BCTRLSENSOR"/>
</dbReference>
<keyword evidence="5" id="KW-0547">Nucleotide-binding</keyword>
<organism evidence="17 18">
    <name type="scientific">Flammeovirga pacifica</name>
    <dbReference type="NCBI Taxonomy" id="915059"/>
    <lineage>
        <taxon>Bacteria</taxon>
        <taxon>Pseudomonadati</taxon>
        <taxon>Bacteroidota</taxon>
        <taxon>Cytophagia</taxon>
        <taxon>Cytophagales</taxon>
        <taxon>Flammeovirgaceae</taxon>
        <taxon>Flammeovirga</taxon>
    </lineage>
</organism>
<dbReference type="GO" id="GO:0003700">
    <property type="term" value="F:DNA-binding transcription factor activity"/>
    <property type="evidence" value="ECO:0007669"/>
    <property type="project" value="InterPro"/>
</dbReference>
<evidence type="ECO:0000256" key="3">
    <source>
        <dbReference type="ARBA" id="ARBA00022553"/>
    </source>
</evidence>
<dbReference type="InterPro" id="IPR004358">
    <property type="entry name" value="Sig_transdc_His_kin-like_C"/>
</dbReference>
<evidence type="ECO:0000256" key="13">
    <source>
        <dbReference type="SAM" id="Phobius"/>
    </source>
</evidence>
<keyword evidence="6" id="KW-0418">Kinase</keyword>
<dbReference type="SMART" id="SM00342">
    <property type="entry name" value="HTH_ARAC"/>
    <property type="match status" value="1"/>
</dbReference>
<dbReference type="InterPro" id="IPR009057">
    <property type="entry name" value="Homeodomain-like_sf"/>
</dbReference>
<dbReference type="SMART" id="SM00387">
    <property type="entry name" value="HATPase_c"/>
    <property type="match status" value="1"/>
</dbReference>
<dbReference type="GO" id="GO:0043565">
    <property type="term" value="F:sequence-specific DNA binding"/>
    <property type="evidence" value="ECO:0007669"/>
    <property type="project" value="InterPro"/>
</dbReference>
<feature type="domain" description="Histidine kinase" evidence="15">
    <location>
        <begin position="836"/>
        <end position="1055"/>
    </location>
</feature>
<dbReference type="Proteomes" id="UP000179797">
    <property type="component" value="Unassembled WGS sequence"/>
</dbReference>
<dbReference type="GO" id="GO:0005524">
    <property type="term" value="F:ATP binding"/>
    <property type="evidence" value="ECO:0007669"/>
    <property type="project" value="UniProtKB-KW"/>
</dbReference>
<dbReference type="InterPro" id="IPR013783">
    <property type="entry name" value="Ig-like_fold"/>
</dbReference>
<proteinExistence type="predicted"/>
<dbReference type="PROSITE" id="PS01124">
    <property type="entry name" value="HTH_ARAC_FAMILY_2"/>
    <property type="match status" value="1"/>
</dbReference>
<dbReference type="PANTHER" id="PTHR43547:SF2">
    <property type="entry name" value="HYBRID SIGNAL TRANSDUCTION HISTIDINE KINASE C"/>
    <property type="match status" value="1"/>
</dbReference>
<gene>
    <name evidence="17" type="ORF">NH26_23085</name>
</gene>
<dbReference type="Gene3D" id="2.130.10.10">
    <property type="entry name" value="YVTN repeat-like/Quinoprotein amine dehydrogenase"/>
    <property type="match status" value="2"/>
</dbReference>
<dbReference type="Pfam" id="PF02518">
    <property type="entry name" value="HATPase_c"/>
    <property type="match status" value="1"/>
</dbReference>
<dbReference type="Pfam" id="PF12833">
    <property type="entry name" value="HTH_18"/>
    <property type="match status" value="1"/>
</dbReference>
<evidence type="ECO:0000313" key="18">
    <source>
        <dbReference type="Proteomes" id="UP000179797"/>
    </source>
</evidence>
<dbReference type="RefSeq" id="WP_044227667.1">
    <property type="nucleotide sequence ID" value="NZ_JRYR02000002.1"/>
</dbReference>
<keyword evidence="10" id="KW-0238">DNA-binding</keyword>
<keyword evidence="13" id="KW-0472">Membrane</keyword>
<keyword evidence="4" id="KW-0808">Transferase</keyword>
<dbReference type="Pfam" id="PF00072">
    <property type="entry name" value="Response_reg"/>
    <property type="match status" value="1"/>
</dbReference>
<keyword evidence="8" id="KW-0902">Two-component regulatory system</keyword>
<dbReference type="FunFam" id="3.30.565.10:FF:000037">
    <property type="entry name" value="Hybrid sensor histidine kinase/response regulator"/>
    <property type="match status" value="1"/>
</dbReference>
<dbReference type="SUPFAM" id="SSF52172">
    <property type="entry name" value="CheY-like"/>
    <property type="match status" value="1"/>
</dbReference>
<dbReference type="STRING" id="915059.NH26_23085"/>
<evidence type="ECO:0000256" key="4">
    <source>
        <dbReference type="ARBA" id="ARBA00022679"/>
    </source>
</evidence>
<comment type="caution">
    <text evidence="17">The sequence shown here is derived from an EMBL/GenBank/DDBJ whole genome shotgun (WGS) entry which is preliminary data.</text>
</comment>
<dbReference type="EMBL" id="JRYR02000002">
    <property type="protein sequence ID" value="OHX64471.1"/>
    <property type="molecule type" value="Genomic_DNA"/>
</dbReference>
<keyword evidence="11" id="KW-0804">Transcription</keyword>
<dbReference type="SUPFAM" id="SSF55874">
    <property type="entry name" value="ATPase domain of HSP90 chaperone/DNA topoisomerase II/histidine kinase"/>
    <property type="match status" value="1"/>
</dbReference>
<dbReference type="InterPro" id="IPR005467">
    <property type="entry name" value="His_kinase_dom"/>
</dbReference>
<dbReference type="InterPro" id="IPR003594">
    <property type="entry name" value="HATPase_dom"/>
</dbReference>
<dbReference type="CDD" id="cd00082">
    <property type="entry name" value="HisKA"/>
    <property type="match status" value="1"/>
</dbReference>
<dbReference type="SUPFAM" id="SSF63829">
    <property type="entry name" value="Calcium-dependent phosphotriesterase"/>
    <property type="match status" value="1"/>
</dbReference>
<evidence type="ECO:0000313" key="17">
    <source>
        <dbReference type="EMBL" id="OHX64471.1"/>
    </source>
</evidence>
<dbReference type="Pfam" id="PF07495">
    <property type="entry name" value="Y_Y_Y"/>
    <property type="match status" value="1"/>
</dbReference>
<keyword evidence="18" id="KW-1185">Reference proteome</keyword>
<dbReference type="SUPFAM" id="SSF46689">
    <property type="entry name" value="Homeodomain-like"/>
    <property type="match status" value="1"/>
</dbReference>
<evidence type="ECO:0000259" key="16">
    <source>
        <dbReference type="PROSITE" id="PS50110"/>
    </source>
</evidence>
<dbReference type="Pfam" id="PF00512">
    <property type="entry name" value="HisKA"/>
    <property type="match status" value="1"/>
</dbReference>
<dbReference type="SUPFAM" id="SSF47384">
    <property type="entry name" value="Homodimeric domain of signal transducing histidine kinase"/>
    <property type="match status" value="1"/>
</dbReference>
<dbReference type="Pfam" id="PF07494">
    <property type="entry name" value="Reg_prop"/>
    <property type="match status" value="3"/>
</dbReference>
<dbReference type="InterPro" id="IPR011047">
    <property type="entry name" value="Quinoprotein_ADH-like_sf"/>
</dbReference>
<dbReference type="InterPro" id="IPR011110">
    <property type="entry name" value="Reg_prop"/>
</dbReference>
<evidence type="ECO:0000256" key="5">
    <source>
        <dbReference type="ARBA" id="ARBA00022741"/>
    </source>
</evidence>
<evidence type="ECO:0000256" key="7">
    <source>
        <dbReference type="ARBA" id="ARBA00022840"/>
    </source>
</evidence>
<evidence type="ECO:0000256" key="9">
    <source>
        <dbReference type="ARBA" id="ARBA00023015"/>
    </source>
</evidence>
<feature type="modified residue" description="4-aspartylphosphate" evidence="12">
    <location>
        <position position="1154"/>
    </location>
</feature>
<evidence type="ECO:0000259" key="15">
    <source>
        <dbReference type="PROSITE" id="PS50109"/>
    </source>
</evidence>
<feature type="transmembrane region" description="Helical" evidence="13">
    <location>
        <begin position="783"/>
        <end position="803"/>
    </location>
</feature>
<dbReference type="SMART" id="SM00388">
    <property type="entry name" value="HisKA"/>
    <property type="match status" value="1"/>
</dbReference>
<reference evidence="17 18" key="1">
    <citation type="journal article" date="2012" name="Int. J. Syst. Evol. Microbiol.">
        <title>Flammeovirga pacifica sp. nov., isolated from deep-sea sediment.</title>
        <authorList>
            <person name="Xu H."/>
            <person name="Fu Y."/>
            <person name="Yang N."/>
            <person name="Ding Z."/>
            <person name="Lai Q."/>
            <person name="Zeng R."/>
        </authorList>
    </citation>
    <scope>NUCLEOTIDE SEQUENCE [LARGE SCALE GENOMIC DNA]</scope>
    <source>
        <strain evidence="18">DSM 24597 / LMG 26175 / WPAGA1</strain>
    </source>
</reference>
<keyword evidence="7" id="KW-0067">ATP-binding</keyword>
<dbReference type="InterPro" id="IPR018062">
    <property type="entry name" value="HTH_AraC-typ_CS"/>
</dbReference>
<dbReference type="FunFam" id="1.10.287.130:FF:000034">
    <property type="entry name" value="Two-component system sensor histidine kinase/response regulator"/>
    <property type="match status" value="1"/>
</dbReference>
<dbReference type="Gene3D" id="3.40.50.2300">
    <property type="match status" value="1"/>
</dbReference>
<evidence type="ECO:0000256" key="12">
    <source>
        <dbReference type="PROSITE-ProRule" id="PRU00169"/>
    </source>
</evidence>
<accession>A0A1S1YTY0</accession>
<sequence length="1361" mass="154886">MFLSVHTETYGQHQFNYFRHISTSEGFSLNSVNSIDQDDLGFIWFGTRNGLMRYDGVELKVMLREDEVTKGQGVNDIFSIHIDSNENILLGSKRGLREYNYKFDSVINYNLSKPESNTVFVRRVFDVLTLNDHEVLLATDAGVEYYDRRTNIYVSNKKTKDEYSISSSRVTKIYQTKDGTIWVGTKQGVNKVTSIDNGKLKFQKYLNLDKANITVNDILQDSHGNIWTGTSQGLFCLKKGKTEFENFEKITNQQLSNKIIRCLTLDHDERLWVGTYDGVNIINEQSKIIAKLQHDPKNSNGLTGNNIRSLFTDVDGGIWIATYFGGINYWSDQLLSFERFEEKNGTQLSYNVVNTIVKGANDDIYFGTESGGVTIYDPKNKVFSKIDELSYNQSIGGVKTLFYEGNNKVWLGTFDKGLIHLDLKTKAYKIYQSKVSDPETISSNKLISIQKAIDGKLWIGTINRGLNLFNPKTNKFQQFKATDAQPKIAHNNVRSLLINSKGDLYVGTGLGLSMLTQEDYLKGNLDFHFMKTMKVENDNLYVNDIIESENGVIWFAAQTRGLFFLKGDEIHSANLEGITSVFSIVQGKDDGKLWLSTEEGIVSYDPITKAQELFNNESGVLPNEFNRGARMVSSDGKIYFGGASGVTSFHPSALGKNNEYAPNVVLSDITLLGNTLKVNDEYGILKNTIEYTDEITLDYDQHIFTLSFTMPNYIFPENKEFSYRLLGLNDTWVRTSNNDVSYAIQKGGDYIFEVKGFNSHGVETKEVTRLKVHLKDAPWLTTWAYFGYCLVVLAIFGLVTYFFKSRLKLQHKLEMETQSLTHQKEIHQQKLRFFTNISHEFRTPLTLISGPLEKLITDYKGPSSVYKQLLVIKKNTDQLFKLINELMDFRKLENNQVHLKAAEGNIVKFIHEMFLSFSEQAKLRSIEYTFSTENDEILVFYDRDQLEKVLYNLISNAFKYTSPKGSIAVNVSVINDQLNISIKDSGIGISTKHLDKIFDRFYMATNEGNRTKKRNGSGIGLAIVKDIVDLHKGDIRVESEKGKGSNFIINLKFGHSHFTSEEIIENFKDSEDITQYTDAEGYMDDVKNAVLELEEDTNQNNDDLPTILVVEDNPDIINFIHNILCAEYKVYRSENGAVGFQQALSVQPDLIISDVMMPVMDGIELCSKIKSDERTSHIPVMLLTARTSLIYKINALESGAEDYLSKPFEVKELLLKCKNMIKTHSSIKKKFIESGATPEKEEKVDSVDEVLMNNAIKFIKENIENQFLNINYLCEELGISRSLLFTKFKAWTNQTPNEYILNVRMKKAATLIEQGKVNISDVGYKVGFKSANYFSKSFKKHYSMSPKEYASKFKESLGIDE</sequence>
<dbReference type="GO" id="GO:0000155">
    <property type="term" value="F:phosphorelay sensor kinase activity"/>
    <property type="evidence" value="ECO:0007669"/>
    <property type="project" value="InterPro"/>
</dbReference>